<dbReference type="CDD" id="cd00085">
    <property type="entry name" value="HNHc"/>
    <property type="match status" value="1"/>
</dbReference>
<dbReference type="EMBL" id="WELI01000018">
    <property type="protein sequence ID" value="KAB7725972.1"/>
    <property type="molecule type" value="Genomic_DNA"/>
</dbReference>
<keyword evidence="2" id="KW-0378">Hydrolase</keyword>
<sequence>MSDKQIAYFVHAFTHLNTGGGRIKESAPHKPLVLLSVIQGYETGLLTDNKIPISPELISLFKTNWNQLVTTGHTLGFAMPFFRLKNEPGAWWQLVANPGCERWVQTGDLSNFNSLSNAVAYAEIDPKLAQLLLHDISRTVLRQTLLERYFPGQQISTPANSEVTMEAIKREMFDEPPADNSHRMKGLKKRLNGETYEIELYTREAVFRREVVRIYNDTCCVTGARVSGPYSFSMVDACHIIPFYKTFNNHPTNGIALCPNLHRAFDKGAISIDDHYRVVVSRTFVENESSVYSLNALTGKPIELPKDERFLPDREAFAWHREHVFRQ</sequence>
<keyword evidence="3" id="KW-1185">Reference proteome</keyword>
<evidence type="ECO:0000313" key="3">
    <source>
        <dbReference type="Proteomes" id="UP000488299"/>
    </source>
</evidence>
<dbReference type="Pfam" id="PF13391">
    <property type="entry name" value="HNH_2"/>
    <property type="match status" value="1"/>
</dbReference>
<name>A0A7J5TU98_9BACT</name>
<reference evidence="2 3" key="1">
    <citation type="submission" date="2019-10" db="EMBL/GenBank/DDBJ databases">
        <title>Rudanella paleaurantiibacter sp. nov., isolated from sludge.</title>
        <authorList>
            <person name="Xu S.Q."/>
        </authorList>
    </citation>
    <scope>NUCLEOTIDE SEQUENCE [LARGE SCALE GENOMIC DNA]</scope>
    <source>
        <strain evidence="2 3">HX-22-17</strain>
    </source>
</reference>
<dbReference type="InterPro" id="IPR003615">
    <property type="entry name" value="HNH_nuc"/>
</dbReference>
<comment type="caution">
    <text evidence="2">The sequence shown here is derived from an EMBL/GenBank/DDBJ whole genome shotgun (WGS) entry which is preliminary data.</text>
</comment>
<keyword evidence="2" id="KW-0255">Endonuclease</keyword>
<protein>
    <submittedName>
        <fullName evidence="2">Restriction endonuclease</fullName>
    </submittedName>
</protein>
<dbReference type="InterPro" id="IPR011396">
    <property type="entry name" value="PT_DNA_restrict"/>
</dbReference>
<dbReference type="Proteomes" id="UP000488299">
    <property type="component" value="Unassembled WGS sequence"/>
</dbReference>
<keyword evidence="2" id="KW-0540">Nuclease</keyword>
<evidence type="ECO:0000259" key="1">
    <source>
        <dbReference type="Pfam" id="PF13391"/>
    </source>
</evidence>
<dbReference type="RefSeq" id="WP_152127013.1">
    <property type="nucleotide sequence ID" value="NZ_WELI01000018.1"/>
</dbReference>
<dbReference type="GO" id="GO:0004519">
    <property type="term" value="F:endonuclease activity"/>
    <property type="evidence" value="ECO:0007669"/>
    <property type="project" value="UniProtKB-KW"/>
</dbReference>
<gene>
    <name evidence="2" type="ORF">F5984_25275</name>
</gene>
<proteinExistence type="predicted"/>
<feature type="domain" description="HNH nuclease" evidence="1">
    <location>
        <begin position="219"/>
        <end position="273"/>
    </location>
</feature>
<evidence type="ECO:0000313" key="2">
    <source>
        <dbReference type="EMBL" id="KAB7725972.1"/>
    </source>
</evidence>
<organism evidence="2 3">
    <name type="scientific">Rudanella paleaurantiibacter</name>
    <dbReference type="NCBI Taxonomy" id="2614655"/>
    <lineage>
        <taxon>Bacteria</taxon>
        <taxon>Pseudomonadati</taxon>
        <taxon>Bacteroidota</taxon>
        <taxon>Cytophagia</taxon>
        <taxon>Cytophagales</taxon>
        <taxon>Cytophagaceae</taxon>
        <taxon>Rudanella</taxon>
    </lineage>
</organism>
<dbReference type="AlphaFoldDB" id="A0A7J5TU98"/>
<accession>A0A7J5TU98</accession>
<dbReference type="PIRSF" id="PIRSF030850">
    <property type="entry name" value="UCP030850"/>
    <property type="match status" value="1"/>
</dbReference>